<dbReference type="EMBL" id="BBXV01000046">
    <property type="protein sequence ID" value="GAQ19457.1"/>
    <property type="molecule type" value="Genomic_DNA"/>
</dbReference>
<proteinExistence type="predicted"/>
<comment type="caution">
    <text evidence="2">The sequence shown here is derived from an EMBL/GenBank/DDBJ whole genome shotgun (WGS) entry which is preliminary data.</text>
</comment>
<feature type="transmembrane region" description="Helical" evidence="1">
    <location>
        <begin position="9"/>
        <end position="27"/>
    </location>
</feature>
<dbReference type="Proteomes" id="UP000052946">
    <property type="component" value="Unassembled WGS sequence"/>
</dbReference>
<evidence type="ECO:0000313" key="2">
    <source>
        <dbReference type="EMBL" id="GAQ19457.1"/>
    </source>
</evidence>
<dbReference type="RefSeq" id="WP_058951085.1">
    <property type="nucleotide sequence ID" value="NZ_BBXV01000046.1"/>
</dbReference>
<evidence type="ECO:0000256" key="1">
    <source>
        <dbReference type="SAM" id="Phobius"/>
    </source>
</evidence>
<keyword evidence="1" id="KW-1133">Transmembrane helix</keyword>
<name>A0A0U9HDW6_9BACI</name>
<keyword evidence="1" id="KW-0812">Transmembrane</keyword>
<dbReference type="OrthoDB" id="1932566at2"/>
<dbReference type="AlphaFoldDB" id="A0A0U9HDW6"/>
<protein>
    <submittedName>
        <fullName evidence="2">MshP protein</fullName>
    </submittedName>
</protein>
<reference evidence="2 3" key="2">
    <citation type="journal article" date="2016" name="Genome Announc.">
        <title>Draft Genome Sequence of Oceanobacillus picturae Heshi-B3, Isolated from Fermented Rice Bran in a Traditional Japanese Seafood Dish.</title>
        <authorList>
            <person name="Akuzawa S."/>
            <person name="Nagaoka J."/>
            <person name="Kanekatsu M."/>
            <person name="Kanesaki Y."/>
            <person name="Suzuki T."/>
        </authorList>
    </citation>
    <scope>NUCLEOTIDE SEQUENCE [LARGE SCALE GENOMIC DNA]</scope>
    <source>
        <strain evidence="2 3">Heshi-B3</strain>
    </source>
</reference>
<sequence length="210" mass="24565">MNKALIKKITLSMIGILIFCIGSYTFVKFNYIEGSNQVLSGPEKAGRERFEYLSNLDDVNKEIIQMTSQKIESDQLKELIKGGKGSFTPAYLNTLGFDLAPYYRTLTVENIEYVEEYVKKLGLDSDKEDYYLSFLEEWKVGDYSRLVEVHKKLFQEYAFFTNGREFKEIDDYRLITAEVYFARENLIKMQKKFENFASPIFMRGNSIVRV</sequence>
<organism evidence="2 3">
    <name type="scientific">Oceanobacillus picturae</name>
    <dbReference type="NCBI Taxonomy" id="171693"/>
    <lineage>
        <taxon>Bacteria</taxon>
        <taxon>Bacillati</taxon>
        <taxon>Bacillota</taxon>
        <taxon>Bacilli</taxon>
        <taxon>Bacillales</taxon>
        <taxon>Bacillaceae</taxon>
        <taxon>Oceanobacillus</taxon>
    </lineage>
</organism>
<reference evidence="3" key="1">
    <citation type="submission" date="2015-07" db="EMBL/GenBank/DDBJ databases">
        <title>Draft Genome Sequence of Oceanobacillus picturae Heshi-B3 that Was Isolated from Fermented Rice Bran with Aging Salted Mackerel, Which Was Named Heshiko as Traditional Fermented Seafood in Japan.</title>
        <authorList>
            <person name="Akuzawa S."/>
            <person name="Nakagawa J."/>
            <person name="Kanekatsu T."/>
            <person name="Kanesaki Y."/>
            <person name="Suzuki T."/>
        </authorList>
    </citation>
    <scope>NUCLEOTIDE SEQUENCE [LARGE SCALE GENOMIC DNA]</scope>
    <source>
        <strain evidence="3">Heshi-B3</strain>
    </source>
</reference>
<accession>A0A0U9HDW6</accession>
<gene>
    <name evidence="2" type="ORF">OPHB3_3425</name>
</gene>
<keyword evidence="1" id="KW-0472">Membrane</keyword>
<evidence type="ECO:0000313" key="3">
    <source>
        <dbReference type="Proteomes" id="UP000052946"/>
    </source>
</evidence>